<dbReference type="OrthoDB" id="276721at2759"/>
<dbReference type="InterPro" id="IPR036291">
    <property type="entry name" value="NAD(P)-bd_dom_sf"/>
</dbReference>
<sequence>MNDPFFSSYQDSQLIVSITGATGFIGRRLVQKLLTDDHTVRILTRSRRNAQLVFPVESFPQILIDEEDDWKRCIEGSNAVVNLAGLPISTRWSSEIKKEIKQSRVKVTSKVVNIINETNSNKRPSVLVSATAIGYYGASETQVFDETSPSGNDYLAEMFLFPIWTF</sequence>
<gene>
    <name evidence="2" type="ORF">HPP92_002267</name>
</gene>
<dbReference type="PANTHER" id="PTHR11092:SF0">
    <property type="entry name" value="EPIMERASE FAMILY PROTEIN SDR39U1"/>
    <property type="match status" value="1"/>
</dbReference>
<organism evidence="2 3">
    <name type="scientific">Vanilla planifolia</name>
    <name type="common">Vanilla</name>
    <dbReference type="NCBI Taxonomy" id="51239"/>
    <lineage>
        <taxon>Eukaryota</taxon>
        <taxon>Viridiplantae</taxon>
        <taxon>Streptophyta</taxon>
        <taxon>Embryophyta</taxon>
        <taxon>Tracheophyta</taxon>
        <taxon>Spermatophyta</taxon>
        <taxon>Magnoliopsida</taxon>
        <taxon>Liliopsida</taxon>
        <taxon>Asparagales</taxon>
        <taxon>Orchidaceae</taxon>
        <taxon>Vanilloideae</taxon>
        <taxon>Vanilleae</taxon>
        <taxon>Vanilla</taxon>
    </lineage>
</organism>
<protein>
    <recommendedName>
        <fullName evidence="1">NAD-dependent epimerase/dehydratase domain-containing protein</fullName>
    </recommendedName>
</protein>
<dbReference type="Gene3D" id="3.40.50.720">
    <property type="entry name" value="NAD(P)-binding Rossmann-like Domain"/>
    <property type="match status" value="1"/>
</dbReference>
<dbReference type="Proteomes" id="UP000639772">
    <property type="component" value="Chromosome 1"/>
</dbReference>
<dbReference type="PANTHER" id="PTHR11092">
    <property type="entry name" value="SUGAR NUCLEOTIDE EPIMERASE RELATED"/>
    <property type="match status" value="1"/>
</dbReference>
<accession>A0A835VM81</accession>
<evidence type="ECO:0000313" key="3">
    <source>
        <dbReference type="Proteomes" id="UP000639772"/>
    </source>
</evidence>
<dbReference type="AlphaFoldDB" id="A0A835VM81"/>
<dbReference type="Pfam" id="PF01370">
    <property type="entry name" value="Epimerase"/>
    <property type="match status" value="1"/>
</dbReference>
<proteinExistence type="predicted"/>
<evidence type="ECO:0000259" key="1">
    <source>
        <dbReference type="Pfam" id="PF01370"/>
    </source>
</evidence>
<name>A0A835VM81_VANPL</name>
<evidence type="ECO:0000313" key="2">
    <source>
        <dbReference type="EMBL" id="KAG0502195.1"/>
    </source>
</evidence>
<feature type="domain" description="NAD-dependent epimerase/dehydratase" evidence="1">
    <location>
        <begin position="17"/>
        <end position="151"/>
    </location>
</feature>
<reference evidence="2 3" key="1">
    <citation type="journal article" date="2020" name="Nat. Food">
        <title>A phased Vanilla planifolia genome enables genetic improvement of flavour and production.</title>
        <authorList>
            <person name="Hasing T."/>
            <person name="Tang H."/>
            <person name="Brym M."/>
            <person name="Khazi F."/>
            <person name="Huang T."/>
            <person name="Chambers A.H."/>
        </authorList>
    </citation>
    <scope>NUCLEOTIDE SEQUENCE [LARGE SCALE GENOMIC DNA]</scope>
    <source>
        <tissue evidence="2">Leaf</tissue>
    </source>
</reference>
<comment type="caution">
    <text evidence="2">The sequence shown here is derived from an EMBL/GenBank/DDBJ whole genome shotgun (WGS) entry which is preliminary data.</text>
</comment>
<dbReference type="InterPro" id="IPR001509">
    <property type="entry name" value="Epimerase_deHydtase"/>
</dbReference>
<dbReference type="SUPFAM" id="SSF51735">
    <property type="entry name" value="NAD(P)-binding Rossmann-fold domains"/>
    <property type="match status" value="1"/>
</dbReference>
<dbReference type="EMBL" id="JADCNM010000001">
    <property type="protein sequence ID" value="KAG0502195.1"/>
    <property type="molecule type" value="Genomic_DNA"/>
</dbReference>